<sequence length="197" mass="22742">MESGIKQSLENLDLNIEEKLKNLKDEMLAEYATVQEKVRELREEVLDLRQENEQLRRNNVLIHGLPKADSETADECEQTVQEFLIDKLELPETVQFDRVHRTNIKPNAPIIARCVLYKDKVSILKARAKLKGSNIFVNEDFSLRVREIRRKLLVHMKEAKAAGKRSILVYDHLVIEGKIVVLVEDGSIREVRGETSD</sequence>
<proteinExistence type="predicted"/>
<evidence type="ECO:0000313" key="2">
    <source>
        <dbReference type="EMBL" id="KAK7493906.1"/>
    </source>
</evidence>
<keyword evidence="3" id="KW-1185">Reference proteome</keyword>
<name>A0ABD0L3Q5_9CAEN</name>
<dbReference type="Gene3D" id="3.30.70.1820">
    <property type="entry name" value="L1 transposable element, RRM domain"/>
    <property type="match status" value="1"/>
</dbReference>
<dbReference type="Proteomes" id="UP001519460">
    <property type="component" value="Unassembled WGS sequence"/>
</dbReference>
<dbReference type="AlphaFoldDB" id="A0ABD0L3Q5"/>
<feature type="coiled-coil region" evidence="1">
    <location>
        <begin position="6"/>
        <end position="58"/>
    </location>
</feature>
<evidence type="ECO:0000313" key="3">
    <source>
        <dbReference type="Proteomes" id="UP001519460"/>
    </source>
</evidence>
<dbReference type="EMBL" id="JACVVK020000088">
    <property type="protein sequence ID" value="KAK7493906.1"/>
    <property type="molecule type" value="Genomic_DNA"/>
</dbReference>
<gene>
    <name evidence="2" type="ORF">BaRGS_00014788</name>
</gene>
<reference evidence="2 3" key="1">
    <citation type="journal article" date="2023" name="Sci. Data">
        <title>Genome assembly of the Korean intertidal mud-creeper Batillaria attramentaria.</title>
        <authorList>
            <person name="Patra A.K."/>
            <person name="Ho P.T."/>
            <person name="Jun S."/>
            <person name="Lee S.J."/>
            <person name="Kim Y."/>
            <person name="Won Y.J."/>
        </authorList>
    </citation>
    <scope>NUCLEOTIDE SEQUENCE [LARGE SCALE GENOMIC DNA]</scope>
    <source>
        <strain evidence="2">Wonlab-2016</strain>
    </source>
</reference>
<organism evidence="2 3">
    <name type="scientific">Batillaria attramentaria</name>
    <dbReference type="NCBI Taxonomy" id="370345"/>
    <lineage>
        <taxon>Eukaryota</taxon>
        <taxon>Metazoa</taxon>
        <taxon>Spiralia</taxon>
        <taxon>Lophotrochozoa</taxon>
        <taxon>Mollusca</taxon>
        <taxon>Gastropoda</taxon>
        <taxon>Caenogastropoda</taxon>
        <taxon>Sorbeoconcha</taxon>
        <taxon>Cerithioidea</taxon>
        <taxon>Batillariidae</taxon>
        <taxon>Batillaria</taxon>
    </lineage>
</organism>
<accession>A0ABD0L3Q5</accession>
<keyword evidence="1" id="KW-0175">Coiled coil</keyword>
<protein>
    <submittedName>
        <fullName evidence="2">Uncharacterized protein</fullName>
    </submittedName>
</protein>
<evidence type="ECO:0000256" key="1">
    <source>
        <dbReference type="SAM" id="Coils"/>
    </source>
</evidence>
<comment type="caution">
    <text evidence="2">The sequence shown here is derived from an EMBL/GenBank/DDBJ whole genome shotgun (WGS) entry which is preliminary data.</text>
</comment>